<accession>A0A7R7ZT43</accession>
<feature type="compositionally biased region" description="Basic and acidic residues" evidence="1">
    <location>
        <begin position="306"/>
        <end position="327"/>
    </location>
</feature>
<dbReference type="RefSeq" id="XP_043140812.1">
    <property type="nucleotide sequence ID" value="XM_043283544.1"/>
</dbReference>
<proteinExistence type="predicted"/>
<protein>
    <recommendedName>
        <fullName evidence="2">DUF1996 domain-containing protein</fullName>
    </recommendedName>
</protein>
<sequence length="366" mass="39904">MFPGNESDHLHLVAGGTAFQRTMAEDTARKAIGTTCGIEIDRSNYWVPELYHKTEGGFELVDVEGIELYYMNRACNYTEDATACDTQNEVAIAPPDGLRMVAGNPFLRTYNDSNPAQQAISHMCIREDGSSNETKHLPQEPCSLLRSQVFFPSCWDGKNVDTHDHHSHMSYPAIGHYNQGVCPPSHPIAIISIFAEFLFDTKPYPDYDNLVYAMGDPTGYGLHGDFVNGWTDLDALRDALVTCTGDKGLTDPSCSVTKDQHGVLAPQSRPMEVHSPKEEREFGQNGPIPKLPGDNPVTGPGDEEEVGGKEGGEKDGKERGKNDGKEDNEQDESENGGSKPKPKPNPAPGDEGSGKGCWFCGWGGLK</sequence>
<keyword evidence="4" id="KW-1185">Reference proteome</keyword>
<evidence type="ECO:0000313" key="3">
    <source>
        <dbReference type="EMBL" id="BCR92299.1"/>
    </source>
</evidence>
<reference evidence="3" key="1">
    <citation type="submission" date="2021-01" db="EMBL/GenBank/DDBJ databases">
        <authorList>
            <consortium name="Aspergillus chevalieri M1 genome sequencing consortium"/>
            <person name="Kazuki M."/>
            <person name="Futagami T."/>
        </authorList>
    </citation>
    <scope>NUCLEOTIDE SEQUENCE</scope>
    <source>
        <strain evidence="3">M1</strain>
    </source>
</reference>
<dbReference type="GeneID" id="66986648"/>
<name>A0A7R7ZT43_ASPCH</name>
<dbReference type="KEGG" id="ache:ACHE_80199A"/>
<gene>
    <name evidence="3" type="ORF">ACHE_80199A</name>
</gene>
<dbReference type="AlphaFoldDB" id="A0A7R7ZT43"/>
<dbReference type="PANTHER" id="PTHR43662">
    <property type="match status" value="1"/>
</dbReference>
<reference evidence="3" key="2">
    <citation type="submission" date="2021-02" db="EMBL/GenBank/DDBJ databases">
        <title>Aspergillus chevalieri M1 genome sequence.</title>
        <authorList>
            <person name="Kadooka C."/>
            <person name="Mori K."/>
            <person name="Futagami T."/>
        </authorList>
    </citation>
    <scope>NUCLEOTIDE SEQUENCE</scope>
    <source>
        <strain evidence="3">M1</strain>
    </source>
</reference>
<feature type="compositionally biased region" description="Basic and acidic residues" evidence="1">
    <location>
        <begin position="271"/>
        <end position="282"/>
    </location>
</feature>
<dbReference type="InterPro" id="IPR018535">
    <property type="entry name" value="DUF1996"/>
</dbReference>
<feature type="region of interest" description="Disordered" evidence="1">
    <location>
        <begin position="247"/>
        <end position="366"/>
    </location>
</feature>
<evidence type="ECO:0000259" key="2">
    <source>
        <dbReference type="Pfam" id="PF09362"/>
    </source>
</evidence>
<evidence type="ECO:0000256" key="1">
    <source>
        <dbReference type="SAM" id="MobiDB-lite"/>
    </source>
</evidence>
<evidence type="ECO:0000313" key="4">
    <source>
        <dbReference type="Proteomes" id="UP000637239"/>
    </source>
</evidence>
<organism evidence="3 4">
    <name type="scientific">Aspergillus chevalieri</name>
    <name type="common">Eurotium chevalieri</name>
    <dbReference type="NCBI Taxonomy" id="182096"/>
    <lineage>
        <taxon>Eukaryota</taxon>
        <taxon>Fungi</taxon>
        <taxon>Dikarya</taxon>
        <taxon>Ascomycota</taxon>
        <taxon>Pezizomycotina</taxon>
        <taxon>Eurotiomycetes</taxon>
        <taxon>Eurotiomycetidae</taxon>
        <taxon>Eurotiales</taxon>
        <taxon>Aspergillaceae</taxon>
        <taxon>Aspergillus</taxon>
        <taxon>Aspergillus subgen. Aspergillus</taxon>
    </lineage>
</organism>
<dbReference type="Proteomes" id="UP000637239">
    <property type="component" value="Chromosome 8"/>
</dbReference>
<feature type="domain" description="DUF1996" evidence="2">
    <location>
        <begin position="2"/>
        <end position="230"/>
    </location>
</feature>
<dbReference type="Pfam" id="PF09362">
    <property type="entry name" value="DUF1996"/>
    <property type="match status" value="1"/>
</dbReference>
<dbReference type="EMBL" id="AP024423">
    <property type="protein sequence ID" value="BCR92299.1"/>
    <property type="molecule type" value="Genomic_DNA"/>
</dbReference>
<dbReference type="PANTHER" id="PTHR43662:SF3">
    <property type="entry name" value="DOMAIN PROTEIN, PUTATIVE (AFU_ORTHOLOGUE AFUA_6G11970)-RELATED"/>
    <property type="match status" value="1"/>
</dbReference>